<evidence type="ECO:0000313" key="9">
    <source>
        <dbReference type="Proteomes" id="UP000214689"/>
    </source>
</evidence>
<dbReference type="RefSeq" id="WP_094234253.1">
    <property type="nucleotide sequence ID" value="NZ_CP016199.1"/>
</dbReference>
<evidence type="ECO:0000256" key="3">
    <source>
        <dbReference type="ARBA" id="ARBA00022801"/>
    </source>
</evidence>
<comment type="subcellular location">
    <subcellularLocation>
        <location evidence="5">Cytoplasm</location>
    </subcellularLocation>
</comment>
<dbReference type="OrthoDB" id="9802795at2"/>
<sequence length="379" mass="41606">MNPFSITQFNEYVSKKLNGDPNLKNLPLIGEVSGVSMSAGHMYFSLKDENSVLRAVIWRSNISRIDTSLIRNGSKIVALGDISAYARGGNYSFSVRMIESFGEGDLAKEYHRVKKLLESEGLFSREHKKPIPKFAGRIGVVTSDTGAAIEDIKKIITTKNDYADIIIFPTLVQGIGSPASIIKNIETANIVSKSGKHIDVLIVGRGGGSAEDLAAFNDEGVARAIFASEIPIISAVGHESDVSISDWVADARAETPTAAANMAAINTSELREQIARNEQELKKSIDYKIKMERNNIKIQRDHLIHVISSKIREMRLNIDKAVITLRENNPTNVLNKGYALVTKDNHVVSEVSNIDLDETYTVVMADGSFEAKTKSKTQK</sequence>
<evidence type="ECO:0000259" key="7">
    <source>
        <dbReference type="Pfam" id="PF13742"/>
    </source>
</evidence>
<evidence type="ECO:0000256" key="1">
    <source>
        <dbReference type="ARBA" id="ARBA00022490"/>
    </source>
</evidence>
<keyword evidence="3 5" id="KW-0378">Hydrolase</keyword>
<dbReference type="GO" id="GO:0003676">
    <property type="term" value="F:nucleic acid binding"/>
    <property type="evidence" value="ECO:0007669"/>
    <property type="project" value="InterPro"/>
</dbReference>
<evidence type="ECO:0000256" key="5">
    <source>
        <dbReference type="HAMAP-Rule" id="MF_00378"/>
    </source>
</evidence>
<dbReference type="GO" id="GO:0008855">
    <property type="term" value="F:exodeoxyribonuclease VII activity"/>
    <property type="evidence" value="ECO:0007669"/>
    <property type="project" value="UniProtKB-UniRule"/>
</dbReference>
<evidence type="ECO:0000256" key="2">
    <source>
        <dbReference type="ARBA" id="ARBA00022722"/>
    </source>
</evidence>
<reference evidence="9" key="1">
    <citation type="submission" date="2016-05" db="EMBL/GenBank/DDBJ databases">
        <authorList>
            <person name="Holder M.E."/>
            <person name="Ajami N.J."/>
            <person name="Petrosino J.F."/>
        </authorList>
    </citation>
    <scope>NUCLEOTIDE SEQUENCE [LARGE SCALE GENOMIC DNA]</scope>
    <source>
        <strain evidence="9">ATCC 700696</strain>
    </source>
</reference>
<comment type="subunit">
    <text evidence="5">Heterooligomer composed of large and small subunits.</text>
</comment>
<comment type="function">
    <text evidence="5">Bidirectionally degrades single-stranded DNA into large acid-insoluble oligonucleotides, which are then degraded further into small acid-soluble oligonucleotides.</text>
</comment>
<gene>
    <name evidence="5" type="primary">xseA</name>
    <name evidence="8" type="ORF">AXF17_05980</name>
</gene>
<keyword evidence="4 5" id="KW-0269">Exonuclease</keyword>
<dbReference type="PANTHER" id="PTHR30008">
    <property type="entry name" value="EXODEOXYRIBONUCLEASE 7 LARGE SUBUNIT"/>
    <property type="match status" value="1"/>
</dbReference>
<comment type="similarity">
    <text evidence="5">Belongs to the XseA family.</text>
</comment>
<feature type="domain" description="OB-fold nucleic acid binding" evidence="7">
    <location>
        <begin position="4"/>
        <end position="99"/>
    </location>
</feature>
<dbReference type="InterPro" id="IPR025824">
    <property type="entry name" value="OB-fold_nuc-bd_dom"/>
</dbReference>
<dbReference type="GO" id="GO:0005737">
    <property type="term" value="C:cytoplasm"/>
    <property type="evidence" value="ECO:0007669"/>
    <property type="project" value="UniProtKB-SubCell"/>
</dbReference>
<dbReference type="GO" id="GO:0009318">
    <property type="term" value="C:exodeoxyribonuclease VII complex"/>
    <property type="evidence" value="ECO:0007669"/>
    <property type="project" value="UniProtKB-UniRule"/>
</dbReference>
<organism evidence="8 9">
    <name type="scientific">Mogibacterium pumilum</name>
    <dbReference type="NCBI Taxonomy" id="86332"/>
    <lineage>
        <taxon>Bacteria</taxon>
        <taxon>Bacillati</taxon>
        <taxon>Bacillota</taxon>
        <taxon>Clostridia</taxon>
        <taxon>Peptostreptococcales</taxon>
        <taxon>Anaerovoracaceae</taxon>
        <taxon>Mogibacterium</taxon>
    </lineage>
</organism>
<evidence type="ECO:0000256" key="4">
    <source>
        <dbReference type="ARBA" id="ARBA00022839"/>
    </source>
</evidence>
<dbReference type="EMBL" id="CP016199">
    <property type="protein sequence ID" value="ASS38018.1"/>
    <property type="molecule type" value="Genomic_DNA"/>
</dbReference>
<dbReference type="GO" id="GO:0006308">
    <property type="term" value="P:DNA catabolic process"/>
    <property type="evidence" value="ECO:0007669"/>
    <property type="project" value="UniProtKB-UniRule"/>
</dbReference>
<dbReference type="PANTHER" id="PTHR30008:SF0">
    <property type="entry name" value="EXODEOXYRIBONUCLEASE 7 LARGE SUBUNIT"/>
    <property type="match status" value="1"/>
</dbReference>
<name>A0A223ASS8_9FIRM</name>
<dbReference type="HAMAP" id="MF_00378">
    <property type="entry name" value="Exonuc_7_L"/>
    <property type="match status" value="1"/>
</dbReference>
<dbReference type="AlphaFoldDB" id="A0A223ASS8"/>
<comment type="catalytic activity">
    <reaction evidence="5">
        <text>Exonucleolytic cleavage in either 5'- to 3'- or 3'- to 5'-direction to yield nucleoside 5'-phosphates.</text>
        <dbReference type="EC" id="3.1.11.6"/>
    </reaction>
</comment>
<dbReference type="NCBIfam" id="TIGR00237">
    <property type="entry name" value="xseA"/>
    <property type="match status" value="1"/>
</dbReference>
<proteinExistence type="inferred from homology"/>
<dbReference type="Pfam" id="PF02601">
    <property type="entry name" value="Exonuc_VII_L"/>
    <property type="match status" value="1"/>
</dbReference>
<dbReference type="Pfam" id="PF13742">
    <property type="entry name" value="tRNA_anti_2"/>
    <property type="match status" value="1"/>
</dbReference>
<accession>A0A223ASS8</accession>
<protein>
    <recommendedName>
        <fullName evidence="5">Exodeoxyribonuclease 7 large subunit</fullName>
        <ecNumber evidence="5">3.1.11.6</ecNumber>
    </recommendedName>
    <alternativeName>
        <fullName evidence="5">Exodeoxyribonuclease VII large subunit</fullName>
        <shortName evidence="5">Exonuclease VII large subunit</shortName>
    </alternativeName>
</protein>
<evidence type="ECO:0000259" key="6">
    <source>
        <dbReference type="Pfam" id="PF02601"/>
    </source>
</evidence>
<dbReference type="Proteomes" id="UP000214689">
    <property type="component" value="Chromosome"/>
</dbReference>
<keyword evidence="1 5" id="KW-0963">Cytoplasm</keyword>
<evidence type="ECO:0000313" key="8">
    <source>
        <dbReference type="EMBL" id="ASS38018.1"/>
    </source>
</evidence>
<dbReference type="EC" id="3.1.11.6" evidence="5"/>
<dbReference type="InterPro" id="IPR003753">
    <property type="entry name" value="Exonuc_VII_L"/>
</dbReference>
<feature type="domain" description="Exonuclease VII large subunit C-terminal" evidence="6">
    <location>
        <begin position="122"/>
        <end position="317"/>
    </location>
</feature>
<dbReference type="InterPro" id="IPR020579">
    <property type="entry name" value="Exonuc_VII_lsu_C"/>
</dbReference>
<keyword evidence="2 5" id="KW-0540">Nuclease</keyword>
<keyword evidence="9" id="KW-1185">Reference proteome</keyword>
<dbReference type="CDD" id="cd04489">
    <property type="entry name" value="ExoVII_LU_OBF"/>
    <property type="match status" value="1"/>
</dbReference>